<dbReference type="InterPro" id="IPR006028">
    <property type="entry name" value="GABAA/Glycine_rcpt"/>
</dbReference>
<keyword evidence="5" id="KW-0812">Transmembrane</keyword>
<comment type="subcellular location">
    <subcellularLocation>
        <location evidence="4">Synaptic cell membrane</location>
        <topology evidence="4">Multi-pass membrane protein</topology>
    </subcellularLocation>
</comment>
<evidence type="ECO:0000256" key="3">
    <source>
        <dbReference type="ARBA" id="ARBA00023180"/>
    </source>
</evidence>
<sequence length="236" mass="26850">MKFVWSEDAVTIADSIEFPQFELIETQSYSCEKDYFGIVFPCIGVNIILKRNYAYYIIQIYIPSVLIVILSWVNFWLDPTSVPARISLGLLTVLTMTTQSAGARANLPRVSYVKAIDVYMATCMTFVFLGLVEYAYVNVLMRGEGKKPKEIKTDGSADVKPEARNGGTIETVSLNNISVSTSPSKRFLCIQNMSSIGRARLVDKISRFLFPIVFVVFNIFYWIYYMSWHPEEDEST</sequence>
<dbReference type="InterPro" id="IPR006029">
    <property type="entry name" value="Neurotrans-gated_channel_TM"/>
</dbReference>
<dbReference type="InterPro" id="IPR002289">
    <property type="entry name" value="GABAAb_rcpt"/>
</dbReference>
<dbReference type="Proteomes" id="UP001164746">
    <property type="component" value="Chromosome 3"/>
</dbReference>
<evidence type="ECO:0000313" key="7">
    <source>
        <dbReference type="EMBL" id="WAQ99183.1"/>
    </source>
</evidence>
<keyword evidence="8" id="KW-1185">Reference proteome</keyword>
<accession>A0ABY7DPZ1</accession>
<evidence type="ECO:0000256" key="1">
    <source>
        <dbReference type="ARBA" id="ARBA00023018"/>
    </source>
</evidence>
<evidence type="ECO:0000313" key="8">
    <source>
        <dbReference type="Proteomes" id="UP001164746"/>
    </source>
</evidence>
<dbReference type="CDD" id="cd19049">
    <property type="entry name" value="LGIC_TM_anion"/>
    <property type="match status" value="1"/>
</dbReference>
<dbReference type="Gene3D" id="1.20.58.390">
    <property type="entry name" value="Neurotransmitter-gated ion-channel transmembrane domain"/>
    <property type="match status" value="1"/>
</dbReference>
<dbReference type="EMBL" id="CP111014">
    <property type="protein sequence ID" value="WAQ99183.1"/>
    <property type="molecule type" value="Genomic_DNA"/>
</dbReference>
<dbReference type="InterPro" id="IPR006201">
    <property type="entry name" value="Neur_channel"/>
</dbReference>
<feature type="transmembrane region" description="Helical" evidence="5">
    <location>
        <begin position="118"/>
        <end position="137"/>
    </location>
</feature>
<gene>
    <name evidence="7" type="ORF">MAR_023556</name>
</gene>
<dbReference type="PRINTS" id="PR00253">
    <property type="entry name" value="GABAARECEPTR"/>
</dbReference>
<proteinExistence type="predicted"/>
<feature type="domain" description="Neurotransmitter-gated ion-channel transmembrane" evidence="6">
    <location>
        <begin position="60"/>
        <end position="144"/>
    </location>
</feature>
<dbReference type="SUPFAM" id="SSF90112">
    <property type="entry name" value="Neurotransmitter-gated ion-channel transmembrane pore"/>
    <property type="match status" value="1"/>
</dbReference>
<evidence type="ECO:0000259" key="6">
    <source>
        <dbReference type="Pfam" id="PF02932"/>
    </source>
</evidence>
<dbReference type="PANTHER" id="PTHR18945">
    <property type="entry name" value="NEUROTRANSMITTER GATED ION CHANNEL"/>
    <property type="match status" value="1"/>
</dbReference>
<keyword evidence="2" id="KW-1015">Disulfide bond</keyword>
<feature type="transmembrane region" description="Helical" evidence="5">
    <location>
        <begin position="53"/>
        <end position="73"/>
    </location>
</feature>
<keyword evidence="1" id="KW-0770">Synapse</keyword>
<dbReference type="InterPro" id="IPR038050">
    <property type="entry name" value="Neuro_actylchol_rec"/>
</dbReference>
<dbReference type="PRINTS" id="PR01160">
    <property type="entry name" value="GABAARBETA"/>
</dbReference>
<keyword evidence="5" id="KW-0472">Membrane</keyword>
<organism evidence="7 8">
    <name type="scientific">Mya arenaria</name>
    <name type="common">Soft-shell clam</name>
    <dbReference type="NCBI Taxonomy" id="6604"/>
    <lineage>
        <taxon>Eukaryota</taxon>
        <taxon>Metazoa</taxon>
        <taxon>Spiralia</taxon>
        <taxon>Lophotrochozoa</taxon>
        <taxon>Mollusca</taxon>
        <taxon>Bivalvia</taxon>
        <taxon>Autobranchia</taxon>
        <taxon>Heteroconchia</taxon>
        <taxon>Euheterodonta</taxon>
        <taxon>Imparidentia</taxon>
        <taxon>Neoheterodontei</taxon>
        <taxon>Myida</taxon>
        <taxon>Myoidea</taxon>
        <taxon>Myidae</taxon>
        <taxon>Mya</taxon>
    </lineage>
</organism>
<keyword evidence="3" id="KW-0325">Glycoprotein</keyword>
<protein>
    <submittedName>
        <fullName evidence="7">GLRA1-like protein</fullName>
    </submittedName>
</protein>
<evidence type="ECO:0000256" key="5">
    <source>
        <dbReference type="SAM" id="Phobius"/>
    </source>
</evidence>
<dbReference type="Pfam" id="PF02932">
    <property type="entry name" value="Neur_chan_memb"/>
    <property type="match status" value="1"/>
</dbReference>
<reference evidence="7" key="1">
    <citation type="submission" date="2022-11" db="EMBL/GenBank/DDBJ databases">
        <title>Centuries of genome instability and evolution in soft-shell clam transmissible cancer (bioRxiv).</title>
        <authorList>
            <person name="Hart S.F.M."/>
            <person name="Yonemitsu M.A."/>
            <person name="Giersch R.M."/>
            <person name="Beal B.F."/>
            <person name="Arriagada G."/>
            <person name="Davis B.W."/>
            <person name="Ostrander E.A."/>
            <person name="Goff S.P."/>
            <person name="Metzger M.J."/>
        </authorList>
    </citation>
    <scope>NUCLEOTIDE SEQUENCE</scope>
    <source>
        <strain evidence="7">MELC-2E11</strain>
        <tissue evidence="7">Siphon/mantle</tissue>
    </source>
</reference>
<keyword evidence="5" id="KW-1133">Transmembrane helix</keyword>
<evidence type="ECO:0000256" key="4">
    <source>
        <dbReference type="ARBA" id="ARBA00034099"/>
    </source>
</evidence>
<name>A0ABY7DPZ1_MYAAR</name>
<evidence type="ECO:0000256" key="2">
    <source>
        <dbReference type="ARBA" id="ARBA00023157"/>
    </source>
</evidence>
<feature type="transmembrane region" description="Helical" evidence="5">
    <location>
        <begin position="208"/>
        <end position="225"/>
    </location>
</feature>
<dbReference type="InterPro" id="IPR036719">
    <property type="entry name" value="Neuro-gated_channel_TM_sf"/>
</dbReference>